<dbReference type="GO" id="GO:0006508">
    <property type="term" value="P:proteolysis"/>
    <property type="evidence" value="ECO:0007669"/>
    <property type="project" value="UniProtKB-KW"/>
</dbReference>
<evidence type="ECO:0000256" key="11">
    <source>
        <dbReference type="ARBA" id="ARBA00023136"/>
    </source>
</evidence>
<proteinExistence type="inferred from homology"/>
<dbReference type="CDD" id="cd06163">
    <property type="entry name" value="S2P-M50_PDZ_RseP-like"/>
    <property type="match status" value="1"/>
</dbReference>
<dbReference type="Pfam" id="PF02163">
    <property type="entry name" value="Peptidase_M50"/>
    <property type="match status" value="1"/>
</dbReference>
<keyword evidence="7 16" id="KW-0378">Hydrolase</keyword>
<dbReference type="Proteomes" id="UP000182498">
    <property type="component" value="Unassembled WGS sequence"/>
</dbReference>
<sequence length="418" mass="44344">MAYAIGVLLFAVGIAASIALHEAGHMVAARSFGMRVRRYFIGFGPTLWSKKKGHTEYGFKAVPFGGFCDIAGMTALDPYTEDEKPYLMVDRPGWQRILVMLAGIAVNIALAMAIIFGVAVTWGLPQTSTDPAPAVVAETMCTPTTIDDAKAGDANGRCEGAGPAADSGLQTGDEVTSVNGVDVDDFPAMVDELDTVGSDAADAGAVAGDRVTVPATVDRNGQEVSLDLQVEVVERQTQSGDAVLTGAIGMRIDNPNAELVEYNVLSAIPGTVHYSGYIVTETAKALVDLPSRYWPVVESIFGADRADDSPVSVVGASRAGGELVQHDQWMAFLLLLANLNFFLAAFNLVPLPPMDGGHAIVVVYEKIRDWFRRRRGLAPGGPADYTRLLPVTYAVAAILLVFGLTVIVADVINPVQLF</sequence>
<evidence type="ECO:0000256" key="12">
    <source>
        <dbReference type="ARBA" id="ARBA00032214"/>
    </source>
</evidence>
<keyword evidence="17" id="KW-1185">Reference proteome</keyword>
<accession>A0A0X2NNC9</accession>
<dbReference type="InterPro" id="IPR008915">
    <property type="entry name" value="Peptidase_M50"/>
</dbReference>
<evidence type="ECO:0000256" key="3">
    <source>
        <dbReference type="ARBA" id="ARBA00007931"/>
    </source>
</evidence>
<evidence type="ECO:0000256" key="4">
    <source>
        <dbReference type="ARBA" id="ARBA00019897"/>
    </source>
</evidence>
<evidence type="ECO:0000256" key="1">
    <source>
        <dbReference type="ARBA" id="ARBA00001947"/>
    </source>
</evidence>
<feature type="domain" description="Peptidase M50" evidence="15">
    <location>
        <begin position="10"/>
        <end position="370"/>
    </location>
</feature>
<name>A0A0X2NNC9_9CORY</name>
<organism evidence="16 17">
    <name type="scientific">Corynebacterium variabile</name>
    <dbReference type="NCBI Taxonomy" id="1727"/>
    <lineage>
        <taxon>Bacteria</taxon>
        <taxon>Bacillati</taxon>
        <taxon>Actinomycetota</taxon>
        <taxon>Actinomycetes</taxon>
        <taxon>Mycobacteriales</taxon>
        <taxon>Corynebacteriaceae</taxon>
        <taxon>Corynebacterium</taxon>
    </lineage>
</organism>
<dbReference type="GO" id="GO:0016020">
    <property type="term" value="C:membrane"/>
    <property type="evidence" value="ECO:0007669"/>
    <property type="project" value="UniProtKB-SubCell"/>
</dbReference>
<evidence type="ECO:0000256" key="10">
    <source>
        <dbReference type="ARBA" id="ARBA00023049"/>
    </source>
</evidence>
<gene>
    <name evidence="16" type="ORF">CVAR292_02309</name>
</gene>
<evidence type="ECO:0000259" key="15">
    <source>
        <dbReference type="Pfam" id="PF02163"/>
    </source>
</evidence>
<keyword evidence="10" id="KW-0482">Metalloprotease</keyword>
<protein>
    <recommendedName>
        <fullName evidence="4">Zinc metalloprotease Rip1</fullName>
    </recommendedName>
    <alternativeName>
        <fullName evidence="12">S2P endopeptidase</fullName>
    </alternativeName>
    <alternativeName>
        <fullName evidence="13">Site-2-type intramembrane protease</fullName>
    </alternativeName>
</protein>
<comment type="cofactor">
    <cofactor evidence="1">
        <name>Zn(2+)</name>
        <dbReference type="ChEBI" id="CHEBI:29105"/>
    </cofactor>
</comment>
<evidence type="ECO:0000313" key="17">
    <source>
        <dbReference type="Proteomes" id="UP000182498"/>
    </source>
</evidence>
<reference evidence="17" key="1">
    <citation type="submission" date="2015-11" db="EMBL/GenBank/DDBJ databases">
        <authorList>
            <person name="Dugat-Bony E."/>
        </authorList>
    </citation>
    <scope>NUCLEOTIDE SEQUENCE [LARGE SCALE GENOMIC DNA]</scope>
    <source>
        <strain evidence="17">Mu292</strain>
    </source>
</reference>
<evidence type="ECO:0000256" key="2">
    <source>
        <dbReference type="ARBA" id="ARBA00004141"/>
    </source>
</evidence>
<comment type="subcellular location">
    <subcellularLocation>
        <location evidence="2">Membrane</location>
        <topology evidence="2">Multi-pass membrane protein</topology>
    </subcellularLocation>
</comment>
<dbReference type="SUPFAM" id="SSF50156">
    <property type="entry name" value="PDZ domain-like"/>
    <property type="match status" value="1"/>
</dbReference>
<dbReference type="RefSeq" id="WP_041630059.1">
    <property type="nucleotide sequence ID" value="NZ_FAUH01000016.1"/>
</dbReference>
<evidence type="ECO:0000256" key="9">
    <source>
        <dbReference type="ARBA" id="ARBA00022989"/>
    </source>
</evidence>
<dbReference type="PANTHER" id="PTHR42837:SF2">
    <property type="entry name" value="MEMBRANE METALLOPROTEASE ARASP2, CHLOROPLASTIC-RELATED"/>
    <property type="match status" value="1"/>
</dbReference>
<keyword evidence="6 14" id="KW-0812">Transmembrane</keyword>
<feature type="transmembrane region" description="Helical" evidence="14">
    <location>
        <begin position="391"/>
        <end position="412"/>
    </location>
</feature>
<evidence type="ECO:0000256" key="6">
    <source>
        <dbReference type="ARBA" id="ARBA00022692"/>
    </source>
</evidence>
<feature type="transmembrane region" description="Helical" evidence="14">
    <location>
        <begin position="329"/>
        <end position="349"/>
    </location>
</feature>
<comment type="similarity">
    <text evidence="3">Belongs to the peptidase M50B family.</text>
</comment>
<dbReference type="Gene3D" id="2.30.42.10">
    <property type="match status" value="1"/>
</dbReference>
<feature type="transmembrane region" description="Helical" evidence="14">
    <location>
        <begin position="97"/>
        <end position="124"/>
    </location>
</feature>
<keyword evidence="8" id="KW-0862">Zinc</keyword>
<evidence type="ECO:0000256" key="8">
    <source>
        <dbReference type="ARBA" id="ARBA00022833"/>
    </source>
</evidence>
<keyword evidence="9 14" id="KW-1133">Transmembrane helix</keyword>
<dbReference type="PANTHER" id="PTHR42837">
    <property type="entry name" value="REGULATOR OF SIGMA-E PROTEASE RSEP"/>
    <property type="match status" value="1"/>
</dbReference>
<dbReference type="AlphaFoldDB" id="A0A0X2NNC9"/>
<dbReference type="EMBL" id="FAUH01000016">
    <property type="protein sequence ID" value="CUU66956.1"/>
    <property type="molecule type" value="Genomic_DNA"/>
</dbReference>
<evidence type="ECO:0000256" key="13">
    <source>
        <dbReference type="ARBA" id="ARBA00033476"/>
    </source>
</evidence>
<evidence type="ECO:0000313" key="16">
    <source>
        <dbReference type="EMBL" id="CUU66956.1"/>
    </source>
</evidence>
<dbReference type="InterPro" id="IPR004387">
    <property type="entry name" value="Pept_M50_Zn"/>
</dbReference>
<evidence type="ECO:0000256" key="5">
    <source>
        <dbReference type="ARBA" id="ARBA00022670"/>
    </source>
</evidence>
<dbReference type="InterPro" id="IPR036034">
    <property type="entry name" value="PDZ_sf"/>
</dbReference>
<keyword evidence="5 16" id="KW-0645">Protease</keyword>
<keyword evidence="11 14" id="KW-0472">Membrane</keyword>
<evidence type="ECO:0000256" key="7">
    <source>
        <dbReference type="ARBA" id="ARBA00022801"/>
    </source>
</evidence>
<evidence type="ECO:0000256" key="14">
    <source>
        <dbReference type="SAM" id="Phobius"/>
    </source>
</evidence>
<dbReference type="GO" id="GO:0004222">
    <property type="term" value="F:metalloendopeptidase activity"/>
    <property type="evidence" value="ECO:0007669"/>
    <property type="project" value="InterPro"/>
</dbReference>
<dbReference type="OrthoDB" id="9782003at2"/>